<dbReference type="EMBL" id="ABYI02000019">
    <property type="protein sequence ID" value="EEG74687.1"/>
    <property type="molecule type" value="Genomic_DNA"/>
</dbReference>
<gene>
    <name evidence="1" type="ORF">CLOHYLEM_05351</name>
</gene>
<evidence type="ECO:0000313" key="2">
    <source>
        <dbReference type="Proteomes" id="UP000004893"/>
    </source>
</evidence>
<dbReference type="HOGENOM" id="CLU_3023986_0_0_9"/>
<reference evidence="1" key="2">
    <citation type="submission" date="2013-06" db="EMBL/GenBank/DDBJ databases">
        <title>Draft genome sequence of Clostridium hylemonae (DSM 15053).</title>
        <authorList>
            <person name="Sudarsanam P."/>
            <person name="Ley R."/>
            <person name="Guruge J."/>
            <person name="Turnbaugh P.J."/>
            <person name="Mahowald M."/>
            <person name="Liep D."/>
            <person name="Gordon J."/>
        </authorList>
    </citation>
    <scope>NUCLEOTIDE SEQUENCE</scope>
    <source>
        <strain evidence="1">DSM 15053</strain>
    </source>
</reference>
<name>C0BZV9_9FIRM</name>
<proteinExistence type="predicted"/>
<protein>
    <recommendedName>
        <fullName evidence="3">PH domain-containing protein</fullName>
    </recommendedName>
</protein>
<evidence type="ECO:0000313" key="1">
    <source>
        <dbReference type="EMBL" id="EEG74687.1"/>
    </source>
</evidence>
<sequence>MVASYANEYAECETWVCALKTCFAHGKKRRFVLRAAALSRYNTGKLKIYGGGNQS</sequence>
<accession>C0BZV9</accession>
<evidence type="ECO:0008006" key="3">
    <source>
        <dbReference type="Google" id="ProtNLM"/>
    </source>
</evidence>
<dbReference type="AlphaFoldDB" id="C0BZV9"/>
<comment type="caution">
    <text evidence="1">The sequence shown here is derived from an EMBL/GenBank/DDBJ whole genome shotgun (WGS) entry which is preliminary data.</text>
</comment>
<reference evidence="1" key="1">
    <citation type="submission" date="2009-02" db="EMBL/GenBank/DDBJ databases">
        <authorList>
            <person name="Fulton L."/>
            <person name="Clifton S."/>
            <person name="Fulton B."/>
            <person name="Xu J."/>
            <person name="Minx P."/>
            <person name="Pepin K.H."/>
            <person name="Johnson M."/>
            <person name="Bhonagiri V."/>
            <person name="Nash W.E."/>
            <person name="Mardis E.R."/>
            <person name="Wilson R.K."/>
        </authorList>
    </citation>
    <scope>NUCLEOTIDE SEQUENCE [LARGE SCALE GENOMIC DNA]</scope>
    <source>
        <strain evidence="1">DSM 15053</strain>
    </source>
</reference>
<organism evidence="1 2">
    <name type="scientific">[Clostridium] hylemonae DSM 15053</name>
    <dbReference type="NCBI Taxonomy" id="553973"/>
    <lineage>
        <taxon>Bacteria</taxon>
        <taxon>Bacillati</taxon>
        <taxon>Bacillota</taxon>
        <taxon>Clostridia</taxon>
        <taxon>Lachnospirales</taxon>
        <taxon>Lachnospiraceae</taxon>
    </lineage>
</organism>
<keyword evidence="2" id="KW-1185">Reference proteome</keyword>
<dbReference type="Proteomes" id="UP000004893">
    <property type="component" value="Unassembled WGS sequence"/>
</dbReference>
<dbReference type="STRING" id="553973.CLOHYLEM_05351"/>